<dbReference type="PANTHER" id="PTHR11571:SF222">
    <property type="entry name" value="GLUTATHIONE TRANSFERASE"/>
    <property type="match status" value="1"/>
</dbReference>
<evidence type="ECO:0000256" key="5">
    <source>
        <dbReference type="ARBA" id="ARBA00047960"/>
    </source>
</evidence>
<dbReference type="PROSITE" id="PS50405">
    <property type="entry name" value="GST_CTER"/>
    <property type="match status" value="1"/>
</dbReference>
<evidence type="ECO:0000313" key="9">
    <source>
        <dbReference type="Proteomes" id="UP001230188"/>
    </source>
</evidence>
<sequence length="240" mass="26141">MANSRVIGASVASAIPVEAIDGKITLVYWDICGLAQPIRLALACAGVEFVDVRIDAGHPPSDSYKQVWFDRKPDVAAAGCLFTNLPYLIDGNLKIAQSNAILLHVGRKFNLLGDNPVGVDLALAQGTDLDNALTGTCYREAFNLEPLLQSRLKLDEWAAMLGAKPFMTGDTLTVADLKIYETFRKIKIAAGHCNLTSPFDKHPTLSAFIDRVEAHPPVAAYQKSPAYRARPLNNPHAQFR</sequence>
<dbReference type="SUPFAM" id="SSF47616">
    <property type="entry name" value="GST C-terminal domain-like"/>
    <property type="match status" value="1"/>
</dbReference>
<evidence type="ECO:0000256" key="4">
    <source>
        <dbReference type="ARBA" id="ARBA00022679"/>
    </source>
</evidence>
<keyword evidence="4" id="KW-0808">Transferase</keyword>
<evidence type="ECO:0000256" key="3">
    <source>
        <dbReference type="ARBA" id="ARBA00012452"/>
    </source>
</evidence>
<dbReference type="InterPro" id="IPR036249">
    <property type="entry name" value="Thioredoxin-like_sf"/>
</dbReference>
<dbReference type="InterPro" id="IPR004046">
    <property type="entry name" value="GST_C"/>
</dbReference>
<keyword evidence="9" id="KW-1185">Reference proteome</keyword>
<evidence type="ECO:0000259" key="6">
    <source>
        <dbReference type="PROSITE" id="PS50404"/>
    </source>
</evidence>
<dbReference type="Gene3D" id="1.20.1050.10">
    <property type="match status" value="1"/>
</dbReference>
<feature type="domain" description="GST N-terminal" evidence="6">
    <location>
        <begin position="22"/>
        <end position="113"/>
    </location>
</feature>
<name>A0AAD7XQ13_9STRA</name>
<dbReference type="Proteomes" id="UP001230188">
    <property type="component" value="Unassembled WGS sequence"/>
</dbReference>
<dbReference type="InterPro" id="IPR004045">
    <property type="entry name" value="Glutathione_S-Trfase_N"/>
</dbReference>
<evidence type="ECO:0000259" key="7">
    <source>
        <dbReference type="PROSITE" id="PS50405"/>
    </source>
</evidence>
<gene>
    <name evidence="8" type="ORF">CTAYLR_000955</name>
</gene>
<dbReference type="SUPFAM" id="SSF52833">
    <property type="entry name" value="Thioredoxin-like"/>
    <property type="match status" value="1"/>
</dbReference>
<dbReference type="EMBL" id="JAQMWT010000330">
    <property type="protein sequence ID" value="KAJ8604473.1"/>
    <property type="molecule type" value="Genomic_DNA"/>
</dbReference>
<comment type="function">
    <text evidence="1">Conjugation of reduced glutathione to a wide number of exogenous and endogenous hydrophobic electrophiles.</text>
</comment>
<feature type="domain" description="GST C-terminal" evidence="7">
    <location>
        <begin position="58"/>
        <end position="232"/>
    </location>
</feature>
<dbReference type="InterPro" id="IPR036282">
    <property type="entry name" value="Glutathione-S-Trfase_C_sf"/>
</dbReference>
<evidence type="ECO:0000313" key="8">
    <source>
        <dbReference type="EMBL" id="KAJ8604473.1"/>
    </source>
</evidence>
<dbReference type="Gene3D" id="3.40.30.10">
    <property type="entry name" value="Glutaredoxin"/>
    <property type="match status" value="1"/>
</dbReference>
<comment type="caution">
    <text evidence="8">The sequence shown here is derived from an EMBL/GenBank/DDBJ whole genome shotgun (WGS) entry which is preliminary data.</text>
</comment>
<evidence type="ECO:0000256" key="2">
    <source>
        <dbReference type="ARBA" id="ARBA00005861"/>
    </source>
</evidence>
<dbReference type="InterPro" id="IPR040079">
    <property type="entry name" value="Glutathione_S-Trfase"/>
</dbReference>
<evidence type="ECO:0000256" key="1">
    <source>
        <dbReference type="ARBA" id="ARBA00003701"/>
    </source>
</evidence>
<dbReference type="PROSITE" id="PS50404">
    <property type="entry name" value="GST_NTER"/>
    <property type="match status" value="1"/>
</dbReference>
<dbReference type="Pfam" id="PF14497">
    <property type="entry name" value="GST_C_3"/>
    <property type="match status" value="1"/>
</dbReference>
<reference evidence="8" key="1">
    <citation type="submission" date="2023-01" db="EMBL/GenBank/DDBJ databases">
        <title>Metagenome sequencing of chrysophaentin producing Chrysophaeum taylorii.</title>
        <authorList>
            <person name="Davison J."/>
            <person name="Bewley C."/>
        </authorList>
    </citation>
    <scope>NUCLEOTIDE SEQUENCE</scope>
    <source>
        <strain evidence="8">NIES-1699</strain>
    </source>
</reference>
<dbReference type="Pfam" id="PF02798">
    <property type="entry name" value="GST_N"/>
    <property type="match status" value="1"/>
</dbReference>
<dbReference type="PANTHER" id="PTHR11571">
    <property type="entry name" value="GLUTATHIONE S-TRANSFERASE"/>
    <property type="match status" value="1"/>
</dbReference>
<dbReference type="InterPro" id="IPR010987">
    <property type="entry name" value="Glutathione-S-Trfase_C-like"/>
</dbReference>
<dbReference type="EC" id="2.5.1.18" evidence="3"/>
<comment type="catalytic activity">
    <reaction evidence="5">
        <text>RX + glutathione = an S-substituted glutathione + a halide anion + H(+)</text>
        <dbReference type="Rhea" id="RHEA:16437"/>
        <dbReference type="ChEBI" id="CHEBI:15378"/>
        <dbReference type="ChEBI" id="CHEBI:16042"/>
        <dbReference type="ChEBI" id="CHEBI:17792"/>
        <dbReference type="ChEBI" id="CHEBI:57925"/>
        <dbReference type="ChEBI" id="CHEBI:90779"/>
        <dbReference type="EC" id="2.5.1.18"/>
    </reaction>
</comment>
<proteinExistence type="inferred from homology"/>
<dbReference type="AlphaFoldDB" id="A0AAD7XQ13"/>
<organism evidence="8 9">
    <name type="scientific">Chrysophaeum taylorii</name>
    <dbReference type="NCBI Taxonomy" id="2483200"/>
    <lineage>
        <taxon>Eukaryota</taxon>
        <taxon>Sar</taxon>
        <taxon>Stramenopiles</taxon>
        <taxon>Ochrophyta</taxon>
        <taxon>Pelagophyceae</taxon>
        <taxon>Pelagomonadales</taxon>
        <taxon>Pelagomonadaceae</taxon>
        <taxon>Chrysophaeum</taxon>
    </lineage>
</organism>
<dbReference type="GO" id="GO:0004364">
    <property type="term" value="F:glutathione transferase activity"/>
    <property type="evidence" value="ECO:0007669"/>
    <property type="project" value="UniProtKB-EC"/>
</dbReference>
<protein>
    <recommendedName>
        <fullName evidence="3">glutathione transferase</fullName>
        <ecNumber evidence="3">2.5.1.18</ecNumber>
    </recommendedName>
</protein>
<accession>A0AAD7XQ13</accession>
<dbReference type="GO" id="GO:0006749">
    <property type="term" value="P:glutathione metabolic process"/>
    <property type="evidence" value="ECO:0007669"/>
    <property type="project" value="TreeGrafter"/>
</dbReference>
<dbReference type="InterPro" id="IPR050213">
    <property type="entry name" value="GST_superfamily"/>
</dbReference>
<dbReference type="SFLD" id="SFLDS00019">
    <property type="entry name" value="Glutathione_Transferase_(cytos"/>
    <property type="match status" value="1"/>
</dbReference>
<comment type="similarity">
    <text evidence="2">Belongs to the GST superfamily. Mu family.</text>
</comment>